<sequence>MDGQAYAKIASPDRSTSPSHQARQDVRQWCSSRTVNRVGWSQQHFTRTAFTQSEHRDKQAVYQPCFSFTNSTTGRTTTTIVAISPEPTSLTVPDLSTTASTPAGASESSPPPSTTPLNPSASASTVESSTDTSSSSSTTSTVPQVTGACSGQTDPFSASNGDQFNPRCGRTYVGPVYLSESTLQTYVACAEACSQDGRCTSFHYTLENTCSLFTGIPQDSGEASIDSGLRAPAAGGCQQLTDPFRTSNARQFSKKCQSQYAGRQELAQSTPGSYGACAEECSQNGQCTVFFYGDDGVCITWAGDASLTGGQGDSGLLVPPAGSCLAQTDPFGTSNGRQVNRHCPDVDSGVVIPPAGSCQSLSSPFSTMNERQFTRACGYEYIGQFLISQSNLGTYQACAEQCSADISCTVFVMRQGNLCSWFGGDPRATGVEDYYINSGIDFDVPLTRTCREQTDPFYLQSGRFFNQLCGSRYTGSTELSNTPQANYLDCAQQCTSDPSCTTFHLTGQRRCFTFSGANAQVGGADPTVNSGIAAPPPANSCQGSSDPFVAPNGRRFNTHCGLRYAGTEQLGGVVEHPNFAACAEDCSKRPTCTIFKYSPNKICILYNGYAQGGGPSTTDDSGIAVPGADSCQGSPAPFVTTNGRQFTKDCGRAYSGSNLISQTRQETYAACAEKCAGEFECVGFTLYTFQCLTFIGPFQPTSQTANFVNSGVLIEPTVSCATSPNPLTTVNGKQYETRCGERWEGSSQIQQRTLGSNSFLKCAELCSQQPQCTLFSYYSDRFCELWEGATTTTGQNAGFNAGFLLQP</sequence>
<dbReference type="EMBL" id="VUJX02000001">
    <property type="protein sequence ID" value="KAL0943628.1"/>
    <property type="molecule type" value="Genomic_DNA"/>
</dbReference>
<accession>A0ACC3ZHK9</accession>
<reference evidence="1 2" key="1">
    <citation type="journal article" date="2020" name="Phytopathology">
        <title>Genome Sequence Resources of Colletotrichum truncatum, C. plurivorum, C. musicola, and C. sojae: Four Species Pathogenic to Soybean (Glycine max).</title>
        <authorList>
            <person name="Rogerio F."/>
            <person name="Boufleur T.R."/>
            <person name="Ciampi-Guillardi M."/>
            <person name="Sukno S.A."/>
            <person name="Thon M.R."/>
            <person name="Massola Junior N.S."/>
            <person name="Baroncelli R."/>
        </authorList>
    </citation>
    <scope>NUCLEOTIDE SEQUENCE [LARGE SCALE GENOMIC DNA]</scope>
    <source>
        <strain evidence="1 2">CMES1059</strain>
    </source>
</reference>
<dbReference type="Proteomes" id="UP000805649">
    <property type="component" value="Unassembled WGS sequence"/>
</dbReference>
<evidence type="ECO:0000313" key="1">
    <source>
        <dbReference type="EMBL" id="KAL0943628.1"/>
    </source>
</evidence>
<proteinExistence type="predicted"/>
<evidence type="ECO:0000313" key="2">
    <source>
        <dbReference type="Proteomes" id="UP000805649"/>
    </source>
</evidence>
<name>A0ACC3ZHK9_COLTU</name>
<protein>
    <submittedName>
        <fullName evidence="1">Uncharacterized protein</fullName>
    </submittedName>
</protein>
<gene>
    <name evidence="1" type="ORF">CTRU02_201515</name>
</gene>
<organism evidence="1 2">
    <name type="scientific">Colletotrichum truncatum</name>
    <name type="common">Anthracnose fungus</name>
    <name type="synonym">Colletotrichum capsici</name>
    <dbReference type="NCBI Taxonomy" id="5467"/>
    <lineage>
        <taxon>Eukaryota</taxon>
        <taxon>Fungi</taxon>
        <taxon>Dikarya</taxon>
        <taxon>Ascomycota</taxon>
        <taxon>Pezizomycotina</taxon>
        <taxon>Sordariomycetes</taxon>
        <taxon>Hypocreomycetidae</taxon>
        <taxon>Glomerellales</taxon>
        <taxon>Glomerellaceae</taxon>
        <taxon>Colletotrichum</taxon>
        <taxon>Colletotrichum truncatum species complex</taxon>
    </lineage>
</organism>
<comment type="caution">
    <text evidence="1">The sequence shown here is derived from an EMBL/GenBank/DDBJ whole genome shotgun (WGS) entry which is preliminary data.</text>
</comment>
<keyword evidence="2" id="KW-1185">Reference proteome</keyword>